<evidence type="ECO:0000313" key="2">
    <source>
        <dbReference type="EMBL" id="BFO19496.1"/>
    </source>
</evidence>
<dbReference type="InterPro" id="IPR045652">
    <property type="entry name" value="DUF6397"/>
</dbReference>
<feature type="region of interest" description="Disordered" evidence="1">
    <location>
        <begin position="1"/>
        <end position="26"/>
    </location>
</feature>
<feature type="compositionally biased region" description="Low complexity" evidence="1">
    <location>
        <begin position="10"/>
        <end position="25"/>
    </location>
</feature>
<organism evidence="2">
    <name type="scientific">Streptomyces haneummycinicus</name>
    <dbReference type="NCBI Taxonomy" id="3074435"/>
    <lineage>
        <taxon>Bacteria</taxon>
        <taxon>Bacillati</taxon>
        <taxon>Actinomycetota</taxon>
        <taxon>Actinomycetes</taxon>
        <taxon>Kitasatosporales</taxon>
        <taxon>Streptomycetaceae</taxon>
        <taxon>Streptomyces</taxon>
    </lineage>
</organism>
<evidence type="ECO:0000256" key="1">
    <source>
        <dbReference type="SAM" id="MobiDB-lite"/>
    </source>
</evidence>
<sequence length="101" mass="9967">MSGQHTVTYDATTATAGRPAATRDTWVGTGRAARDLGLKPTEFDLAVQLGRVRTTAGDGGGGAGGSPAPRSSGYGPGPGSRSPCTGACGPWAPRRAPPSSA</sequence>
<gene>
    <name evidence="2" type="ORF">SHKM778_58840</name>
</gene>
<dbReference type="Pfam" id="PF19934">
    <property type="entry name" value="DUF6397"/>
    <property type="match status" value="1"/>
</dbReference>
<protein>
    <submittedName>
        <fullName evidence="2">Uncharacterized protein</fullName>
    </submittedName>
</protein>
<feature type="region of interest" description="Disordered" evidence="1">
    <location>
        <begin position="53"/>
        <end position="101"/>
    </location>
</feature>
<feature type="compositionally biased region" description="Low complexity" evidence="1">
    <location>
        <begin position="66"/>
        <end position="83"/>
    </location>
</feature>
<dbReference type="AlphaFoldDB" id="A0AAT9HQZ6"/>
<accession>A0AAT9HQZ6</accession>
<proteinExistence type="predicted"/>
<dbReference type="EMBL" id="AP035768">
    <property type="protein sequence ID" value="BFO19496.1"/>
    <property type="molecule type" value="Genomic_DNA"/>
</dbReference>
<reference evidence="2" key="1">
    <citation type="submission" date="2024-06" db="EMBL/GenBank/DDBJ databases">
        <authorList>
            <consortium name="consrtm"/>
            <person name="Uemura M."/>
            <person name="Terahara T."/>
        </authorList>
    </citation>
    <scope>NUCLEOTIDE SEQUENCE</scope>
    <source>
        <strain evidence="2">KM77-8</strain>
    </source>
</reference>
<name>A0AAT9HQZ6_9ACTN</name>
<reference evidence="2" key="2">
    <citation type="submission" date="2024-07" db="EMBL/GenBank/DDBJ databases">
        <title>Streptomyces haneummycinica sp. nov., a new antibiotic-producing actinobacterium isolated from marine sediment.</title>
        <authorList>
            <person name="Uemura M."/>
            <person name="Hamada M."/>
            <person name="Hirano S."/>
            <person name="Kobayashi K."/>
            <person name="Ohshiro T."/>
            <person name="Kobayashi T."/>
            <person name="Terahara T."/>
        </authorList>
    </citation>
    <scope>NUCLEOTIDE SEQUENCE</scope>
    <source>
        <strain evidence="2">KM77-8</strain>
    </source>
</reference>
<feature type="compositionally biased region" description="Low complexity" evidence="1">
    <location>
        <begin position="92"/>
        <end position="101"/>
    </location>
</feature>